<dbReference type="Proteomes" id="UP001237642">
    <property type="component" value="Unassembled WGS sequence"/>
</dbReference>
<dbReference type="InterPro" id="IPR008271">
    <property type="entry name" value="Ser/Thr_kinase_AS"/>
</dbReference>
<keyword evidence="8" id="KW-0808">Transferase</keyword>
<dbReference type="InterPro" id="IPR032675">
    <property type="entry name" value="LRR_dom_sf"/>
</dbReference>
<keyword evidence="10 23" id="KW-0732">Signal</keyword>
<keyword evidence="7" id="KW-0433">Leucine-rich repeat</keyword>
<dbReference type="Gene3D" id="3.30.200.20">
    <property type="entry name" value="Phosphorylase Kinase, domain 1"/>
    <property type="match status" value="1"/>
</dbReference>
<evidence type="ECO:0000256" key="15">
    <source>
        <dbReference type="ARBA" id="ARBA00022989"/>
    </source>
</evidence>
<feature type="signal peptide" evidence="23">
    <location>
        <begin position="1"/>
        <end position="24"/>
    </location>
</feature>
<comment type="caution">
    <text evidence="25">The sequence shown here is derived from an EMBL/GenBank/DDBJ whole genome shotgun (WGS) entry which is preliminary data.</text>
</comment>
<evidence type="ECO:0000256" key="19">
    <source>
        <dbReference type="ARBA" id="ARBA00047899"/>
    </source>
</evidence>
<evidence type="ECO:0000256" key="9">
    <source>
        <dbReference type="ARBA" id="ARBA00022692"/>
    </source>
</evidence>
<dbReference type="InterPro" id="IPR051716">
    <property type="entry name" value="Plant_RL_S/T_kinase"/>
</dbReference>
<dbReference type="FunFam" id="3.80.10.10:FF:000213">
    <property type="entry name" value="Tyrosine-sulfated glycopeptide receptor 1"/>
    <property type="match status" value="1"/>
</dbReference>
<dbReference type="PROSITE" id="PS51450">
    <property type="entry name" value="LRR"/>
    <property type="match status" value="2"/>
</dbReference>
<reference evidence="25" key="2">
    <citation type="submission" date="2023-05" db="EMBL/GenBank/DDBJ databases">
        <authorList>
            <person name="Schelkunov M.I."/>
        </authorList>
    </citation>
    <scope>NUCLEOTIDE SEQUENCE</scope>
    <source>
        <strain evidence="25">Hsosn_3</strain>
        <tissue evidence="25">Leaf</tissue>
    </source>
</reference>
<evidence type="ECO:0000256" key="14">
    <source>
        <dbReference type="ARBA" id="ARBA00022840"/>
    </source>
</evidence>
<dbReference type="Pfam" id="PF00560">
    <property type="entry name" value="LRR_1"/>
    <property type="match status" value="5"/>
</dbReference>
<keyword evidence="16 22" id="KW-0472">Membrane</keyword>
<keyword evidence="9 22" id="KW-0812">Transmembrane</keyword>
<dbReference type="PANTHER" id="PTHR48053:SF155">
    <property type="entry name" value="LOW QUALITY PROTEIN: RECEPTOR-LIKE PROTEIN 2"/>
    <property type="match status" value="1"/>
</dbReference>
<dbReference type="GO" id="GO:0004674">
    <property type="term" value="F:protein serine/threonine kinase activity"/>
    <property type="evidence" value="ECO:0007669"/>
    <property type="project" value="UniProtKB-KW"/>
</dbReference>
<dbReference type="PROSITE" id="PS00108">
    <property type="entry name" value="PROTEIN_KINASE_ST"/>
    <property type="match status" value="1"/>
</dbReference>
<feature type="transmembrane region" description="Helical" evidence="22">
    <location>
        <begin position="670"/>
        <end position="693"/>
    </location>
</feature>
<keyword evidence="11" id="KW-0677">Repeat</keyword>
<dbReference type="SMART" id="SM00220">
    <property type="entry name" value="S_TKc"/>
    <property type="match status" value="1"/>
</dbReference>
<keyword evidence="14 21" id="KW-0067">ATP-binding</keyword>
<dbReference type="GO" id="GO:0005886">
    <property type="term" value="C:plasma membrane"/>
    <property type="evidence" value="ECO:0007669"/>
    <property type="project" value="UniProtKB-SubCell"/>
</dbReference>
<feature type="domain" description="Protein kinase" evidence="24">
    <location>
        <begin position="743"/>
        <end position="1014"/>
    </location>
</feature>
<evidence type="ECO:0000259" key="24">
    <source>
        <dbReference type="PROSITE" id="PS50011"/>
    </source>
</evidence>
<reference evidence="25" key="1">
    <citation type="submission" date="2023-02" db="EMBL/GenBank/DDBJ databases">
        <title>Genome of toxic invasive species Heracleum sosnowskyi carries increased number of genes despite the absence of recent whole-genome duplications.</title>
        <authorList>
            <person name="Schelkunov M."/>
            <person name="Shtratnikova V."/>
            <person name="Makarenko M."/>
            <person name="Klepikova A."/>
            <person name="Omelchenko D."/>
            <person name="Novikova G."/>
            <person name="Obukhova E."/>
            <person name="Bogdanov V."/>
            <person name="Penin A."/>
            <person name="Logacheva M."/>
        </authorList>
    </citation>
    <scope>NUCLEOTIDE SEQUENCE</scope>
    <source>
        <strain evidence="25">Hsosn_3</strain>
        <tissue evidence="25">Leaf</tissue>
    </source>
</reference>
<dbReference type="InterPro" id="IPR003591">
    <property type="entry name" value="Leu-rich_rpt_typical-subtyp"/>
</dbReference>
<proteinExistence type="inferred from homology"/>
<dbReference type="PROSITE" id="PS00107">
    <property type="entry name" value="PROTEIN_KINASE_ATP"/>
    <property type="match status" value="1"/>
</dbReference>
<dbReference type="SMART" id="SM00369">
    <property type="entry name" value="LRR_TYP"/>
    <property type="match status" value="8"/>
</dbReference>
<evidence type="ECO:0000256" key="7">
    <source>
        <dbReference type="ARBA" id="ARBA00022614"/>
    </source>
</evidence>
<evidence type="ECO:0000256" key="13">
    <source>
        <dbReference type="ARBA" id="ARBA00022777"/>
    </source>
</evidence>
<evidence type="ECO:0000313" key="26">
    <source>
        <dbReference type="Proteomes" id="UP001237642"/>
    </source>
</evidence>
<dbReference type="Gene3D" id="3.80.10.10">
    <property type="entry name" value="Ribonuclease Inhibitor"/>
    <property type="match status" value="2"/>
</dbReference>
<dbReference type="InterPro" id="IPR001611">
    <property type="entry name" value="Leu-rich_rpt"/>
</dbReference>
<evidence type="ECO:0000256" key="5">
    <source>
        <dbReference type="ARBA" id="ARBA00022475"/>
    </source>
</evidence>
<comment type="catalytic activity">
    <reaction evidence="20">
        <text>L-seryl-[protein] + ATP = O-phospho-L-seryl-[protein] + ADP + H(+)</text>
        <dbReference type="Rhea" id="RHEA:17989"/>
        <dbReference type="Rhea" id="RHEA-COMP:9863"/>
        <dbReference type="Rhea" id="RHEA-COMP:11604"/>
        <dbReference type="ChEBI" id="CHEBI:15378"/>
        <dbReference type="ChEBI" id="CHEBI:29999"/>
        <dbReference type="ChEBI" id="CHEBI:30616"/>
        <dbReference type="ChEBI" id="CHEBI:83421"/>
        <dbReference type="ChEBI" id="CHEBI:456216"/>
        <dbReference type="EC" id="2.7.11.1"/>
    </reaction>
</comment>
<keyword evidence="17 25" id="KW-0675">Receptor</keyword>
<evidence type="ECO:0000256" key="1">
    <source>
        <dbReference type="ARBA" id="ARBA00004236"/>
    </source>
</evidence>
<feature type="binding site" evidence="21">
    <location>
        <position position="771"/>
    </location>
    <ligand>
        <name>ATP</name>
        <dbReference type="ChEBI" id="CHEBI:30616"/>
    </ligand>
</feature>
<organism evidence="25 26">
    <name type="scientific">Heracleum sosnowskyi</name>
    <dbReference type="NCBI Taxonomy" id="360622"/>
    <lineage>
        <taxon>Eukaryota</taxon>
        <taxon>Viridiplantae</taxon>
        <taxon>Streptophyta</taxon>
        <taxon>Embryophyta</taxon>
        <taxon>Tracheophyta</taxon>
        <taxon>Spermatophyta</taxon>
        <taxon>Magnoliopsida</taxon>
        <taxon>eudicotyledons</taxon>
        <taxon>Gunneridae</taxon>
        <taxon>Pentapetalae</taxon>
        <taxon>asterids</taxon>
        <taxon>campanulids</taxon>
        <taxon>Apiales</taxon>
        <taxon>Apiaceae</taxon>
        <taxon>Apioideae</taxon>
        <taxon>apioid superclade</taxon>
        <taxon>Tordylieae</taxon>
        <taxon>Tordyliinae</taxon>
        <taxon>Heracleum</taxon>
    </lineage>
</organism>
<feature type="chain" id="PRO_5042233263" description="non-specific serine/threonine protein kinase" evidence="23">
    <location>
        <begin position="25"/>
        <end position="1021"/>
    </location>
</feature>
<keyword evidence="12 21" id="KW-0547">Nucleotide-binding</keyword>
<evidence type="ECO:0000256" key="2">
    <source>
        <dbReference type="ARBA" id="ARBA00004479"/>
    </source>
</evidence>
<evidence type="ECO:0000256" key="8">
    <source>
        <dbReference type="ARBA" id="ARBA00022679"/>
    </source>
</evidence>
<keyword evidence="6" id="KW-0723">Serine/threonine-protein kinase</keyword>
<evidence type="ECO:0000313" key="25">
    <source>
        <dbReference type="EMBL" id="KAK1390189.1"/>
    </source>
</evidence>
<dbReference type="GO" id="GO:0051707">
    <property type="term" value="P:response to other organism"/>
    <property type="evidence" value="ECO:0007669"/>
    <property type="project" value="UniProtKB-ARBA"/>
</dbReference>
<evidence type="ECO:0000256" key="23">
    <source>
        <dbReference type="SAM" id="SignalP"/>
    </source>
</evidence>
<dbReference type="SUPFAM" id="SSF52058">
    <property type="entry name" value="L domain-like"/>
    <property type="match status" value="2"/>
</dbReference>
<protein>
    <recommendedName>
        <fullName evidence="4">non-specific serine/threonine protein kinase</fullName>
        <ecNumber evidence="4">2.7.11.1</ecNumber>
    </recommendedName>
</protein>
<dbReference type="SUPFAM" id="SSF56112">
    <property type="entry name" value="Protein kinase-like (PK-like)"/>
    <property type="match status" value="1"/>
</dbReference>
<dbReference type="Gene3D" id="1.10.510.10">
    <property type="entry name" value="Transferase(Phosphotransferase) domain 1"/>
    <property type="match status" value="1"/>
</dbReference>
<keyword evidence="18" id="KW-0325">Glycoprotein</keyword>
<evidence type="ECO:0000256" key="3">
    <source>
        <dbReference type="ARBA" id="ARBA00009592"/>
    </source>
</evidence>
<dbReference type="GO" id="GO:0005524">
    <property type="term" value="F:ATP binding"/>
    <property type="evidence" value="ECO:0007669"/>
    <property type="project" value="UniProtKB-UniRule"/>
</dbReference>
<dbReference type="PROSITE" id="PS50011">
    <property type="entry name" value="PROTEIN_KINASE_DOM"/>
    <property type="match status" value="1"/>
</dbReference>
<evidence type="ECO:0000256" key="17">
    <source>
        <dbReference type="ARBA" id="ARBA00023170"/>
    </source>
</evidence>
<dbReference type="Pfam" id="PF07714">
    <property type="entry name" value="PK_Tyr_Ser-Thr"/>
    <property type="match status" value="1"/>
</dbReference>
<evidence type="ECO:0000256" key="21">
    <source>
        <dbReference type="PROSITE-ProRule" id="PRU10141"/>
    </source>
</evidence>
<dbReference type="AlphaFoldDB" id="A0AAD8IQE1"/>
<keyword evidence="5" id="KW-1003">Cell membrane</keyword>
<comment type="similarity">
    <text evidence="3">Belongs to the RLP family.</text>
</comment>
<dbReference type="EC" id="2.7.11.1" evidence="4"/>
<dbReference type="InterPro" id="IPR017441">
    <property type="entry name" value="Protein_kinase_ATP_BS"/>
</dbReference>
<gene>
    <name evidence="25" type="ORF">POM88_018367</name>
</gene>
<dbReference type="SUPFAM" id="SSF52047">
    <property type="entry name" value="RNI-like"/>
    <property type="match status" value="1"/>
</dbReference>
<dbReference type="FunFam" id="3.30.200.20:FF:000557">
    <property type="entry name" value="LRR receptor-like serine/threonine-protein kinase RPK2"/>
    <property type="match status" value="1"/>
</dbReference>
<evidence type="ECO:0000256" key="16">
    <source>
        <dbReference type="ARBA" id="ARBA00023136"/>
    </source>
</evidence>
<evidence type="ECO:0000256" key="18">
    <source>
        <dbReference type="ARBA" id="ARBA00023180"/>
    </source>
</evidence>
<dbReference type="FunFam" id="3.80.10.10:FF:000041">
    <property type="entry name" value="LRR receptor-like serine/threonine-protein kinase ERECTA"/>
    <property type="match status" value="1"/>
</dbReference>
<dbReference type="GO" id="GO:0006952">
    <property type="term" value="P:defense response"/>
    <property type="evidence" value="ECO:0007669"/>
    <property type="project" value="UniProtKB-ARBA"/>
</dbReference>
<keyword evidence="13" id="KW-0418">Kinase</keyword>
<evidence type="ECO:0000256" key="22">
    <source>
        <dbReference type="SAM" id="Phobius"/>
    </source>
</evidence>
<dbReference type="EMBL" id="JAUIZM010000004">
    <property type="protein sequence ID" value="KAK1390189.1"/>
    <property type="molecule type" value="Genomic_DNA"/>
</dbReference>
<keyword evidence="26" id="KW-1185">Reference proteome</keyword>
<dbReference type="InterPro" id="IPR011009">
    <property type="entry name" value="Kinase-like_dom_sf"/>
</dbReference>
<dbReference type="Pfam" id="PF13855">
    <property type="entry name" value="LRR_8"/>
    <property type="match status" value="2"/>
</dbReference>
<dbReference type="InterPro" id="IPR000719">
    <property type="entry name" value="Prot_kinase_dom"/>
</dbReference>
<dbReference type="InterPro" id="IPR001245">
    <property type="entry name" value="Ser-Thr/Tyr_kinase_cat_dom"/>
</dbReference>
<evidence type="ECO:0000256" key="10">
    <source>
        <dbReference type="ARBA" id="ARBA00022729"/>
    </source>
</evidence>
<comment type="subcellular location">
    <subcellularLocation>
        <location evidence="1">Cell membrane</location>
    </subcellularLocation>
    <subcellularLocation>
        <location evidence="2">Membrane</location>
        <topology evidence="2">Single-pass type I membrane protein</topology>
    </subcellularLocation>
</comment>
<dbReference type="FunFam" id="3.80.10.10:FF:000129">
    <property type="entry name" value="Leucine-rich repeat receptor-like kinase"/>
    <property type="match status" value="1"/>
</dbReference>
<name>A0AAD8IQE1_9APIA</name>
<evidence type="ECO:0000256" key="12">
    <source>
        <dbReference type="ARBA" id="ARBA00022741"/>
    </source>
</evidence>
<evidence type="ECO:0000256" key="6">
    <source>
        <dbReference type="ARBA" id="ARBA00022527"/>
    </source>
</evidence>
<dbReference type="SMART" id="SM00365">
    <property type="entry name" value="LRR_SD22"/>
    <property type="match status" value="5"/>
</dbReference>
<sequence length="1021" mass="113101">MGWLKLDVILILYGFCVQIVVVSSQNLTCNSNDLKALEGFMRGLESSIDGWQWNESSSFSSNCCDWKGIVCKSSAFLGLNDEFESGRVVNLELGRRKLSGKLSESVGSLDQLKILNLTHNSLSGSIPVSLLKLRNLEVLDLSNNDFSGGFPSMIKLPSLRVLNIYENSFNGSIPAGLCNNSPGIREINLAMNYFNGSIPTEIGNCRSVEYLGLASNSLSSSVPEELFQLSNLSVLALQNNRLSGELSTKIGNLFNLGHLDISSNYFSGNIPDVFLELNKLWYFSAQSNLFKGEMPKSLSNSRSISLLSLRNNSLSGEIYLNCSAMNNLTSLDLASNTFNGSIPSNLPNCQRLKTINFAKIKFNGQIPESFKNFHSLTSLSFSNSSIQNISSALGILQHCQNLKTLVLTLNFRKEELPSSPSLQFKNLTVLIIASCKLTGTVPQWLGRSSSLQLLDLSWNQLSGTIPPWLGSLSFLFYLDLSNNTFIGEIPQSLTSLQSLSFRKTSLEEPSPDFPFFKTRNTNARGFQYNQLSSFPPTVDLSKNFLNGSIWPEFGNLRQLHILNLSNNNLSGSIPANLSGMTSLEALDLSHNNLSGNIPPSLENLSFLSKFSVAFNKLSGQIPTGVQFQTFLNSSFEGNLGLCGEHAAPCHNPKQLPDESAVKSKRNIRKIIAMAVGTGLGTVFLLTLTFWIIVRTSSRREVDPEKKADVDETELGSRSVVLFQNKEFDKELSLDDILKSTSSFNQANIIGCGGFGLVYKATLPDGTKVAIKRLSGDTGQMDREFQAEVETLSRAQHPNLVHLMGYCSYKNDKLLIYSYMDNGSLDYWLHEKMDGPSSLDWKTRLRIAQGAAEGLAYLHQSCEPHILHRDIKSSNILLSDKFVAHLADFGLARLINPYDTHVSTDLVGTLGYIPPEYGQASVATYKGDVYSFGVVLLELLTGRRPMDVCKPRGSRDLISWVLQMKTEKRETEIFDPFIYEKEHANEMLLVLEIACRCLSESPKTRPTTQQLVSWLDKIEMSN</sequence>
<accession>A0AAD8IQE1</accession>
<keyword evidence="15 22" id="KW-1133">Transmembrane helix</keyword>
<evidence type="ECO:0000256" key="20">
    <source>
        <dbReference type="ARBA" id="ARBA00048679"/>
    </source>
</evidence>
<comment type="catalytic activity">
    <reaction evidence="19">
        <text>L-threonyl-[protein] + ATP = O-phospho-L-threonyl-[protein] + ADP + H(+)</text>
        <dbReference type="Rhea" id="RHEA:46608"/>
        <dbReference type="Rhea" id="RHEA-COMP:11060"/>
        <dbReference type="Rhea" id="RHEA-COMP:11605"/>
        <dbReference type="ChEBI" id="CHEBI:15378"/>
        <dbReference type="ChEBI" id="CHEBI:30013"/>
        <dbReference type="ChEBI" id="CHEBI:30616"/>
        <dbReference type="ChEBI" id="CHEBI:61977"/>
        <dbReference type="ChEBI" id="CHEBI:456216"/>
        <dbReference type="EC" id="2.7.11.1"/>
    </reaction>
</comment>
<dbReference type="PANTHER" id="PTHR48053">
    <property type="entry name" value="LEUCINE RICH REPEAT FAMILY PROTEIN, EXPRESSED"/>
    <property type="match status" value="1"/>
</dbReference>
<dbReference type="PRINTS" id="PR00019">
    <property type="entry name" value="LEURICHRPT"/>
</dbReference>
<dbReference type="FunFam" id="1.10.510.10:FF:000309">
    <property type="entry name" value="Leucine-rich repeat receptor-like protein kinase"/>
    <property type="match status" value="1"/>
</dbReference>
<evidence type="ECO:0000256" key="4">
    <source>
        <dbReference type="ARBA" id="ARBA00012513"/>
    </source>
</evidence>
<evidence type="ECO:0000256" key="11">
    <source>
        <dbReference type="ARBA" id="ARBA00022737"/>
    </source>
</evidence>